<evidence type="ECO:0000313" key="4">
    <source>
        <dbReference type="EMBL" id="MXR52478.1"/>
    </source>
</evidence>
<sequence>MDEDVLDSVQAVIDDHDFLSWLGVEVTEFEEGRAVLSMPHDQKLTNIVEGSRGTIHGGVTASLVDTASGFALRTTFADPTAPALTTTDLDVTYLRPARSDLTVEAEVVRAGESMGFTDVTVFGETPGGERKAVVKGSASYRLFRESQ</sequence>
<dbReference type="InterPro" id="IPR003736">
    <property type="entry name" value="PAAI_dom"/>
</dbReference>
<comment type="similarity">
    <text evidence="1">Belongs to the thioesterase PaaI family.</text>
</comment>
<evidence type="ECO:0000256" key="1">
    <source>
        <dbReference type="ARBA" id="ARBA00008324"/>
    </source>
</evidence>
<dbReference type="OrthoDB" id="202321at2157"/>
<dbReference type="Proteomes" id="UP000466535">
    <property type="component" value="Unassembled WGS sequence"/>
</dbReference>
<comment type="caution">
    <text evidence="4">The sequence shown here is derived from an EMBL/GenBank/DDBJ whole genome shotgun (WGS) entry which is preliminary data.</text>
</comment>
<dbReference type="PANTHER" id="PTHR21660">
    <property type="entry name" value="THIOESTERASE SUPERFAMILY MEMBER-RELATED"/>
    <property type="match status" value="1"/>
</dbReference>
<feature type="domain" description="Thioesterase" evidence="3">
    <location>
        <begin position="53"/>
        <end position="126"/>
    </location>
</feature>
<dbReference type="CDD" id="cd03443">
    <property type="entry name" value="PaaI_thioesterase"/>
    <property type="match status" value="1"/>
</dbReference>
<accession>A0A6B0T2L0</accession>
<dbReference type="InterPro" id="IPR006683">
    <property type="entry name" value="Thioestr_dom"/>
</dbReference>
<reference evidence="4 5" key="1">
    <citation type="submission" date="2019-12" db="EMBL/GenBank/DDBJ databases">
        <title>Isolation and characterization of three novel carbon monoxide-oxidizing members of Halobacteria from salione crusts and soils.</title>
        <authorList>
            <person name="Myers M.R."/>
            <person name="King G.M."/>
        </authorList>
    </citation>
    <scope>NUCLEOTIDE SEQUENCE [LARGE SCALE GENOMIC DNA]</scope>
    <source>
        <strain evidence="4 5">WSH3</strain>
    </source>
</reference>
<dbReference type="NCBIfam" id="TIGR00369">
    <property type="entry name" value="unchar_dom_1"/>
    <property type="match status" value="1"/>
</dbReference>
<keyword evidence="2" id="KW-0378">Hydrolase</keyword>
<evidence type="ECO:0000256" key="2">
    <source>
        <dbReference type="ARBA" id="ARBA00022801"/>
    </source>
</evidence>
<dbReference type="SUPFAM" id="SSF54637">
    <property type="entry name" value="Thioesterase/thiol ester dehydrase-isomerase"/>
    <property type="match status" value="1"/>
</dbReference>
<evidence type="ECO:0000259" key="3">
    <source>
        <dbReference type="Pfam" id="PF03061"/>
    </source>
</evidence>
<keyword evidence="5" id="KW-1185">Reference proteome</keyword>
<dbReference type="EMBL" id="WUUT01000005">
    <property type="protein sequence ID" value="MXR52478.1"/>
    <property type="molecule type" value="Genomic_DNA"/>
</dbReference>
<dbReference type="PANTHER" id="PTHR21660:SF1">
    <property type="entry name" value="ACYL-COENZYME A THIOESTERASE 13"/>
    <property type="match status" value="1"/>
</dbReference>
<dbReference type="GO" id="GO:0047617">
    <property type="term" value="F:fatty acyl-CoA hydrolase activity"/>
    <property type="evidence" value="ECO:0007669"/>
    <property type="project" value="InterPro"/>
</dbReference>
<dbReference type="InterPro" id="IPR039298">
    <property type="entry name" value="ACOT13"/>
</dbReference>
<organism evidence="4 5">
    <name type="scientific">Halovenus carboxidivorans</name>
    <dbReference type="NCBI Taxonomy" id="2692199"/>
    <lineage>
        <taxon>Archaea</taxon>
        <taxon>Methanobacteriati</taxon>
        <taxon>Methanobacteriota</taxon>
        <taxon>Stenosarchaea group</taxon>
        <taxon>Halobacteria</taxon>
        <taxon>Halobacteriales</taxon>
        <taxon>Haloarculaceae</taxon>
        <taxon>Halovenus</taxon>
    </lineage>
</organism>
<gene>
    <name evidence="4" type="ORF">GRX03_12785</name>
</gene>
<protein>
    <submittedName>
        <fullName evidence="4">Hotdog fold thioesterase</fullName>
    </submittedName>
</protein>
<proteinExistence type="inferred from homology"/>
<evidence type="ECO:0000313" key="5">
    <source>
        <dbReference type="Proteomes" id="UP000466535"/>
    </source>
</evidence>
<dbReference type="Gene3D" id="3.10.129.10">
    <property type="entry name" value="Hotdog Thioesterase"/>
    <property type="match status" value="1"/>
</dbReference>
<dbReference type="RefSeq" id="WP_159764613.1">
    <property type="nucleotide sequence ID" value="NZ_WUUT01000005.1"/>
</dbReference>
<dbReference type="Pfam" id="PF03061">
    <property type="entry name" value="4HBT"/>
    <property type="match status" value="1"/>
</dbReference>
<dbReference type="InterPro" id="IPR029069">
    <property type="entry name" value="HotDog_dom_sf"/>
</dbReference>
<name>A0A6B0T2L0_9EURY</name>
<dbReference type="AlphaFoldDB" id="A0A6B0T2L0"/>